<evidence type="ECO:0000256" key="1">
    <source>
        <dbReference type="ARBA" id="ARBA00006525"/>
    </source>
</evidence>
<dbReference type="InterPro" id="IPR003488">
    <property type="entry name" value="DprA"/>
</dbReference>
<evidence type="ECO:0000313" key="4">
    <source>
        <dbReference type="Proteomes" id="UP000502996"/>
    </source>
</evidence>
<comment type="similarity">
    <text evidence="1">Belongs to the DprA/Smf family.</text>
</comment>
<dbReference type="KEGG" id="nano:G5V58_05900"/>
<dbReference type="InterPro" id="IPR057666">
    <property type="entry name" value="DrpA_SLOG"/>
</dbReference>
<dbReference type="PANTHER" id="PTHR43022:SF1">
    <property type="entry name" value="PROTEIN SMF"/>
    <property type="match status" value="1"/>
</dbReference>
<dbReference type="AlphaFoldDB" id="A0A6G6WKP5"/>
<dbReference type="Pfam" id="PF02481">
    <property type="entry name" value="DNA_processg_A"/>
    <property type="match status" value="1"/>
</dbReference>
<dbReference type="NCBIfam" id="TIGR00732">
    <property type="entry name" value="dprA"/>
    <property type="match status" value="1"/>
</dbReference>
<protein>
    <submittedName>
        <fullName evidence="3">DNA-protecting protein DprA</fullName>
    </submittedName>
</protein>
<dbReference type="EMBL" id="CP049257">
    <property type="protein sequence ID" value="QIG45782.1"/>
    <property type="molecule type" value="Genomic_DNA"/>
</dbReference>
<evidence type="ECO:0000313" key="3">
    <source>
        <dbReference type="EMBL" id="QIG45782.1"/>
    </source>
</evidence>
<organism evidence="3 4">
    <name type="scientific">Nocardioides anomalus</name>
    <dbReference type="NCBI Taxonomy" id="2712223"/>
    <lineage>
        <taxon>Bacteria</taxon>
        <taxon>Bacillati</taxon>
        <taxon>Actinomycetota</taxon>
        <taxon>Actinomycetes</taxon>
        <taxon>Propionibacteriales</taxon>
        <taxon>Nocardioidaceae</taxon>
        <taxon>Nocardioides</taxon>
    </lineage>
</organism>
<feature type="domain" description="Smf/DprA SLOG" evidence="2">
    <location>
        <begin position="54"/>
        <end position="271"/>
    </location>
</feature>
<dbReference type="GO" id="GO:0009294">
    <property type="term" value="P:DNA-mediated transformation"/>
    <property type="evidence" value="ECO:0007669"/>
    <property type="project" value="InterPro"/>
</dbReference>
<dbReference type="SUPFAM" id="SSF102405">
    <property type="entry name" value="MCP/YpsA-like"/>
    <property type="match status" value="1"/>
</dbReference>
<reference evidence="3 4" key="1">
    <citation type="submission" date="2020-02" db="EMBL/GenBank/DDBJ databases">
        <title>Full genome sequence of Nocardioides sp. R-3366.</title>
        <authorList>
            <person name="Im W.-T."/>
        </authorList>
    </citation>
    <scope>NUCLEOTIDE SEQUENCE [LARGE SCALE GENOMIC DNA]</scope>
    <source>
        <strain evidence="3 4">R-3366</strain>
    </source>
</reference>
<accession>A0A6G6WKP5</accession>
<dbReference type="Proteomes" id="UP000502996">
    <property type="component" value="Chromosome"/>
</dbReference>
<name>A0A6G6WKP5_9ACTN</name>
<proteinExistence type="inferred from homology"/>
<sequence>MAGLVAEIGAVALYDELRAGRDARGLLTDVAGRLAEIEPERDLERAVRRAIRWIVPGDEEWPASLDDLDRAEPLHRMGRAPLGLWVRGAVRLHELTTPVAVVGSRSATTYGTGVAADLGAGVARAGAAVVSGAAFGIDEAAHRGALAASGTTVAVLACGVDRAYPAAHKRLLDHLAEHGAVVSELAPGCAPTRLRFLARNRVIAGLSQGTVVVEAAVRSGALNTASWTSLLHRPLMGVPGPVTSAPSEGVHELVRSGAATLVTRAGDVLELVGGMGEHLEEAPRAPVTARDLLDRVQQRVLEAVPVRRPASPESIGRTAGLGAERVRSVLDDLARRGHVDRLPTGWRLAEATDAVR</sequence>
<dbReference type="PANTHER" id="PTHR43022">
    <property type="entry name" value="PROTEIN SMF"/>
    <property type="match status" value="1"/>
</dbReference>
<dbReference type="Gene3D" id="3.40.50.450">
    <property type="match status" value="1"/>
</dbReference>
<gene>
    <name evidence="3" type="primary">dprA</name>
    <name evidence="3" type="ORF">G5V58_05900</name>
</gene>
<keyword evidence="4" id="KW-1185">Reference proteome</keyword>
<evidence type="ECO:0000259" key="2">
    <source>
        <dbReference type="Pfam" id="PF02481"/>
    </source>
</evidence>